<keyword evidence="2" id="KW-0732">Signal</keyword>
<dbReference type="Gene3D" id="3.40.190.150">
    <property type="entry name" value="Bordetella uptake gene, domain 1"/>
    <property type="match status" value="1"/>
</dbReference>
<organism evidence="3 4">
    <name type="scientific">Fusibacter paucivorans</name>
    <dbReference type="NCBI Taxonomy" id="76009"/>
    <lineage>
        <taxon>Bacteria</taxon>
        <taxon>Bacillati</taxon>
        <taxon>Bacillota</taxon>
        <taxon>Clostridia</taxon>
        <taxon>Eubacteriales</taxon>
        <taxon>Eubacteriales Family XII. Incertae Sedis</taxon>
        <taxon>Fusibacter</taxon>
    </lineage>
</organism>
<dbReference type="PIRSF" id="PIRSF017082">
    <property type="entry name" value="YflP"/>
    <property type="match status" value="1"/>
</dbReference>
<sequence>MMKKFMALLLVCCMTLVLFSGCTQTKTEEKFPAEAITLVVNYGGGGSTDLSARALAKAAEASLGVPVTIENKSGGSGSTGVIEVQNSKNDGYTIGTLTYSPLAILPYQMTVPYTIDDFDFIMGYGEYRYGIAVKSDSPYNTIEDLVNAARENGGMAFSASGYPQPFAMQKIAEKEDVIFNYVPFSSGSDAVTAVLGGHVEATVGIISSVVPFLETGELKLLASASSKRWDEAPDVETLEELGYEDASIQSYVGLGAPAGISEENLKILREAFAKAFEDQEFQDLMVKLQLPASYISGDEYKTLCQEGFEANKVLLENVTQ</sequence>
<comment type="caution">
    <text evidence="3">The sequence shown here is derived from an EMBL/GenBank/DDBJ whole genome shotgun (WGS) entry which is preliminary data.</text>
</comment>
<dbReference type="CDD" id="cd07012">
    <property type="entry name" value="PBP2_Bug_TTT"/>
    <property type="match status" value="1"/>
</dbReference>
<gene>
    <name evidence="3" type="ORF">KHM83_01115</name>
</gene>
<reference evidence="3 4" key="1">
    <citation type="submission" date="2021-05" db="EMBL/GenBank/DDBJ databases">
        <title>Fusibacter ferrireducens sp. nov., an anaerobic, sulfur- and Fe-reducing bacterium isolated from the mangrove sediment.</title>
        <authorList>
            <person name="Qiu D."/>
        </authorList>
    </citation>
    <scope>NUCLEOTIDE SEQUENCE [LARGE SCALE GENOMIC DNA]</scope>
    <source>
        <strain evidence="3 4">DSM 12116</strain>
    </source>
</reference>
<comment type="similarity">
    <text evidence="1">Belongs to the UPF0065 (bug) family.</text>
</comment>
<name>A0ABS5PJL4_9FIRM</name>
<dbReference type="InterPro" id="IPR042100">
    <property type="entry name" value="Bug_dom1"/>
</dbReference>
<dbReference type="PANTHER" id="PTHR42928:SF5">
    <property type="entry name" value="BLR1237 PROTEIN"/>
    <property type="match status" value="1"/>
</dbReference>
<feature type="chain" id="PRO_5045599943" evidence="2">
    <location>
        <begin position="26"/>
        <end position="320"/>
    </location>
</feature>
<dbReference type="PANTHER" id="PTHR42928">
    <property type="entry name" value="TRICARBOXYLATE-BINDING PROTEIN"/>
    <property type="match status" value="1"/>
</dbReference>
<evidence type="ECO:0000313" key="3">
    <source>
        <dbReference type="EMBL" id="MBS7525269.1"/>
    </source>
</evidence>
<dbReference type="EMBL" id="JAHBCL010000001">
    <property type="protein sequence ID" value="MBS7525269.1"/>
    <property type="molecule type" value="Genomic_DNA"/>
</dbReference>
<accession>A0ABS5PJL4</accession>
<dbReference type="InterPro" id="IPR005064">
    <property type="entry name" value="BUG"/>
</dbReference>
<dbReference type="Pfam" id="PF03401">
    <property type="entry name" value="TctC"/>
    <property type="match status" value="1"/>
</dbReference>
<evidence type="ECO:0000313" key="4">
    <source>
        <dbReference type="Proteomes" id="UP000746471"/>
    </source>
</evidence>
<proteinExistence type="inferred from homology"/>
<dbReference type="Proteomes" id="UP000746471">
    <property type="component" value="Unassembled WGS sequence"/>
</dbReference>
<dbReference type="RefSeq" id="WP_213235051.1">
    <property type="nucleotide sequence ID" value="NZ_JAHBCL010000001.1"/>
</dbReference>
<evidence type="ECO:0000256" key="2">
    <source>
        <dbReference type="SAM" id="SignalP"/>
    </source>
</evidence>
<protein>
    <submittedName>
        <fullName evidence="3">Tripartite tricarboxylate transporter substrate binding protein</fullName>
    </submittedName>
</protein>
<evidence type="ECO:0000256" key="1">
    <source>
        <dbReference type="ARBA" id="ARBA00006987"/>
    </source>
</evidence>
<feature type="signal peptide" evidence="2">
    <location>
        <begin position="1"/>
        <end position="25"/>
    </location>
</feature>
<dbReference type="PROSITE" id="PS51257">
    <property type="entry name" value="PROKAR_LIPOPROTEIN"/>
    <property type="match status" value="1"/>
</dbReference>
<keyword evidence="4" id="KW-1185">Reference proteome</keyword>
<dbReference type="SUPFAM" id="SSF53850">
    <property type="entry name" value="Periplasmic binding protein-like II"/>
    <property type="match status" value="1"/>
</dbReference>
<dbReference type="Gene3D" id="3.40.190.10">
    <property type="entry name" value="Periplasmic binding protein-like II"/>
    <property type="match status" value="1"/>
</dbReference>